<dbReference type="PANTHER" id="PTHR43046">
    <property type="entry name" value="GDP-MANNOSE MANNOSYL HYDROLASE"/>
    <property type="match status" value="1"/>
</dbReference>
<reference evidence="7" key="1">
    <citation type="journal article" date="2019" name="Int. J. Syst. Evol. Microbiol.">
        <title>The Global Catalogue of Microorganisms (GCM) 10K type strain sequencing project: providing services to taxonomists for standard genome sequencing and annotation.</title>
        <authorList>
            <consortium name="The Broad Institute Genomics Platform"/>
            <consortium name="The Broad Institute Genome Sequencing Center for Infectious Disease"/>
            <person name="Wu L."/>
            <person name="Ma J."/>
        </authorList>
    </citation>
    <scope>NUCLEOTIDE SEQUENCE [LARGE SCALE GENOMIC DNA]</scope>
    <source>
        <strain evidence="7">JCM 19173</strain>
    </source>
</reference>
<dbReference type="InterPro" id="IPR000086">
    <property type="entry name" value="NUDIX_hydrolase_dom"/>
</dbReference>
<dbReference type="PROSITE" id="PS51462">
    <property type="entry name" value="NUDIX"/>
    <property type="match status" value="1"/>
</dbReference>
<keyword evidence="3" id="KW-0460">Magnesium</keyword>
<comment type="similarity">
    <text evidence="4">Belongs to the Nudix hydrolase family.</text>
</comment>
<comment type="cofactor">
    <cofactor evidence="1">
        <name>Mg(2+)</name>
        <dbReference type="ChEBI" id="CHEBI:18420"/>
    </cofactor>
</comment>
<dbReference type="EMBL" id="BMPE01000010">
    <property type="protein sequence ID" value="GGL09143.1"/>
    <property type="molecule type" value="Genomic_DNA"/>
</dbReference>
<dbReference type="Gene3D" id="3.90.79.10">
    <property type="entry name" value="Nucleoside Triphosphate Pyrophosphohydrolase"/>
    <property type="match status" value="1"/>
</dbReference>
<comment type="caution">
    <text evidence="6">The sequence shown here is derived from an EMBL/GenBank/DDBJ whole genome shotgun (WGS) entry which is preliminary data.</text>
</comment>
<keyword evidence="7" id="KW-1185">Reference proteome</keyword>
<dbReference type="Pfam" id="PF00293">
    <property type="entry name" value="NUDIX"/>
    <property type="match status" value="1"/>
</dbReference>
<evidence type="ECO:0000259" key="5">
    <source>
        <dbReference type="PROSITE" id="PS51462"/>
    </source>
</evidence>
<dbReference type="CDD" id="cd04669">
    <property type="entry name" value="NUDIX_Hydrolase"/>
    <property type="match status" value="1"/>
</dbReference>
<dbReference type="PROSITE" id="PS00893">
    <property type="entry name" value="NUDIX_BOX"/>
    <property type="match status" value="1"/>
</dbReference>
<dbReference type="Proteomes" id="UP000604341">
    <property type="component" value="Unassembled WGS sequence"/>
</dbReference>
<protein>
    <recommendedName>
        <fullName evidence="5">Nudix hydrolase domain-containing protein</fullName>
    </recommendedName>
</protein>
<evidence type="ECO:0000313" key="6">
    <source>
        <dbReference type="EMBL" id="GGL09143.1"/>
    </source>
</evidence>
<dbReference type="PANTHER" id="PTHR43046:SF12">
    <property type="entry name" value="GDP-MANNOSE MANNOSYL HYDROLASE"/>
    <property type="match status" value="1"/>
</dbReference>
<dbReference type="PRINTS" id="PR00502">
    <property type="entry name" value="NUDIXFAMILY"/>
</dbReference>
<dbReference type="InterPro" id="IPR020084">
    <property type="entry name" value="NUDIX_hydrolase_CS"/>
</dbReference>
<evidence type="ECO:0000313" key="7">
    <source>
        <dbReference type="Proteomes" id="UP000604341"/>
    </source>
</evidence>
<proteinExistence type="inferred from homology"/>
<dbReference type="InterPro" id="IPR015797">
    <property type="entry name" value="NUDIX_hydrolase-like_dom_sf"/>
</dbReference>
<feature type="domain" description="Nudix hydrolase" evidence="5">
    <location>
        <begin position="90"/>
        <end position="220"/>
    </location>
</feature>
<organism evidence="6 7">
    <name type="scientific">Deinococcus radiotolerans</name>
    <dbReference type="NCBI Taxonomy" id="1309407"/>
    <lineage>
        <taxon>Bacteria</taxon>
        <taxon>Thermotogati</taxon>
        <taxon>Deinococcota</taxon>
        <taxon>Deinococci</taxon>
        <taxon>Deinococcales</taxon>
        <taxon>Deinococcaceae</taxon>
        <taxon>Deinococcus</taxon>
    </lineage>
</organism>
<evidence type="ECO:0000256" key="3">
    <source>
        <dbReference type="ARBA" id="ARBA00022842"/>
    </source>
</evidence>
<evidence type="ECO:0000256" key="2">
    <source>
        <dbReference type="ARBA" id="ARBA00022801"/>
    </source>
</evidence>
<gene>
    <name evidence="6" type="ORF">GCM10010844_29850</name>
</gene>
<sequence>MNIDAASAQLRDFLIDMPEASVGAQVQFLADRGYSKIECIGALQRVYRLNLGEAKKSVHLSPAFEYRRASDDAFHDELISILERGEPMTLRPRAVAIILNDSAEVLLMLRRKQGRAYATLPGGGIEPGETPAQACVREVLEEVNLTVTVGPELLVLENIGNLEHYFRAHVQSGEMRLGDGPEAIRSSDENWYSPQWVPLTDLESVNLVPERARDLVREVAGTAAPQHD</sequence>
<dbReference type="InterPro" id="IPR020476">
    <property type="entry name" value="Nudix_hydrolase"/>
</dbReference>
<dbReference type="SUPFAM" id="SSF55811">
    <property type="entry name" value="Nudix"/>
    <property type="match status" value="1"/>
</dbReference>
<evidence type="ECO:0000256" key="4">
    <source>
        <dbReference type="RuleBase" id="RU003476"/>
    </source>
</evidence>
<evidence type="ECO:0000256" key="1">
    <source>
        <dbReference type="ARBA" id="ARBA00001946"/>
    </source>
</evidence>
<name>A0ABQ2FL94_9DEIO</name>
<accession>A0ABQ2FL94</accession>
<keyword evidence="2 4" id="KW-0378">Hydrolase</keyword>